<dbReference type="AlphaFoldDB" id="A0A6N6M733"/>
<name>A0A6N6M733_9FLAO</name>
<dbReference type="Proteomes" id="UP000435357">
    <property type="component" value="Unassembled WGS sequence"/>
</dbReference>
<sequence length="418" mass="48857">MTNFRLYALLFIIQPFLALIVAFYNKRWELFRVVLWLYAGYYGFTIAVGAESQGSDIVRYIAEMQSLHNKSFDTLSSYWSYYQNSGEIDFLRSFLAISVSRFTESQNVLLLIYGLIFGYFYSGNTFLVLKYLRLNTFYNKLLFFSFLLIMPLWTMGGFRFNTSVHMFTYGVLLYFFEGNRKALIYCFLTPLVHFSFLIPVSLLVGFSFFKKMNIRFFFLFFALSFFAPSFSSNTIQTYINSVGNQTFQERTDSYVDENKVSNYRESSNTVFSGKRNWYADLYTKGYRWVIFGYLLLFYFKRKSLTLKNKENILFKLSLLIFGFTNLIDDIPSGKRFFLIAELIATALILVVLYRHSIFRFIKIYKLVSLPLVLLFLIVSIRAGLLLTSVEGVFANPLLVLFMNGEYTDLNSLLRAITG</sequence>
<protein>
    <recommendedName>
        <fullName evidence="4">EpsG family protein</fullName>
    </recommendedName>
</protein>
<accession>A0A6N6M733</accession>
<feature type="transmembrane region" description="Helical" evidence="1">
    <location>
        <begin position="285"/>
        <end position="300"/>
    </location>
</feature>
<dbReference type="OrthoDB" id="784431at2"/>
<feature type="transmembrane region" description="Helical" evidence="1">
    <location>
        <begin position="336"/>
        <end position="354"/>
    </location>
</feature>
<feature type="transmembrane region" description="Helical" evidence="1">
    <location>
        <begin position="366"/>
        <end position="386"/>
    </location>
</feature>
<dbReference type="RefSeq" id="WP_151169092.1">
    <property type="nucleotide sequence ID" value="NZ_WACR01000008.1"/>
</dbReference>
<organism evidence="2 3">
    <name type="scientific">Salibacter halophilus</name>
    <dbReference type="NCBI Taxonomy" id="1803916"/>
    <lineage>
        <taxon>Bacteria</taxon>
        <taxon>Pseudomonadati</taxon>
        <taxon>Bacteroidota</taxon>
        <taxon>Flavobacteriia</taxon>
        <taxon>Flavobacteriales</taxon>
        <taxon>Salibacteraceae</taxon>
        <taxon>Salibacter</taxon>
    </lineage>
</organism>
<evidence type="ECO:0000313" key="2">
    <source>
        <dbReference type="EMBL" id="KAB1063539.1"/>
    </source>
</evidence>
<evidence type="ECO:0008006" key="4">
    <source>
        <dbReference type="Google" id="ProtNLM"/>
    </source>
</evidence>
<feature type="transmembrane region" description="Helical" evidence="1">
    <location>
        <begin position="31"/>
        <end position="50"/>
    </location>
</feature>
<keyword evidence="1" id="KW-0472">Membrane</keyword>
<feature type="transmembrane region" description="Helical" evidence="1">
    <location>
        <begin position="182"/>
        <end position="209"/>
    </location>
</feature>
<feature type="transmembrane region" description="Helical" evidence="1">
    <location>
        <begin position="6"/>
        <end position="24"/>
    </location>
</feature>
<dbReference type="EMBL" id="WACR01000008">
    <property type="protein sequence ID" value="KAB1063539.1"/>
    <property type="molecule type" value="Genomic_DNA"/>
</dbReference>
<feature type="transmembrane region" description="Helical" evidence="1">
    <location>
        <begin position="141"/>
        <end position="162"/>
    </location>
</feature>
<feature type="transmembrane region" description="Helical" evidence="1">
    <location>
        <begin position="108"/>
        <end position="129"/>
    </location>
</feature>
<keyword evidence="1" id="KW-0812">Transmembrane</keyword>
<keyword evidence="1" id="KW-1133">Transmembrane helix</keyword>
<evidence type="ECO:0000256" key="1">
    <source>
        <dbReference type="SAM" id="Phobius"/>
    </source>
</evidence>
<feature type="transmembrane region" description="Helical" evidence="1">
    <location>
        <begin position="312"/>
        <end position="330"/>
    </location>
</feature>
<reference evidence="2 3" key="1">
    <citation type="submission" date="2019-09" db="EMBL/GenBank/DDBJ databases">
        <title>Genomes of Cryomorphaceae.</title>
        <authorList>
            <person name="Bowman J.P."/>
        </authorList>
    </citation>
    <scope>NUCLEOTIDE SEQUENCE [LARGE SCALE GENOMIC DNA]</scope>
    <source>
        <strain evidence="2 3">KCTC 52047</strain>
    </source>
</reference>
<proteinExistence type="predicted"/>
<evidence type="ECO:0000313" key="3">
    <source>
        <dbReference type="Proteomes" id="UP000435357"/>
    </source>
</evidence>
<comment type="caution">
    <text evidence="2">The sequence shown here is derived from an EMBL/GenBank/DDBJ whole genome shotgun (WGS) entry which is preliminary data.</text>
</comment>
<gene>
    <name evidence="2" type="ORF">F3059_10760</name>
</gene>
<feature type="transmembrane region" description="Helical" evidence="1">
    <location>
        <begin position="216"/>
        <end position="239"/>
    </location>
</feature>
<keyword evidence="3" id="KW-1185">Reference proteome</keyword>